<feature type="compositionally biased region" description="Basic and acidic residues" evidence="1">
    <location>
        <begin position="141"/>
        <end position="163"/>
    </location>
</feature>
<dbReference type="AlphaFoldDB" id="A0A9P6CDX1"/>
<protein>
    <submittedName>
        <fullName evidence="2">Uncharacterized protein</fullName>
    </submittedName>
</protein>
<feature type="region of interest" description="Disordered" evidence="1">
    <location>
        <begin position="1"/>
        <end position="74"/>
    </location>
</feature>
<dbReference type="Proteomes" id="UP000807353">
    <property type="component" value="Unassembled WGS sequence"/>
</dbReference>
<organism evidence="2 3">
    <name type="scientific">Collybia nuda</name>
    <dbReference type="NCBI Taxonomy" id="64659"/>
    <lineage>
        <taxon>Eukaryota</taxon>
        <taxon>Fungi</taxon>
        <taxon>Dikarya</taxon>
        <taxon>Basidiomycota</taxon>
        <taxon>Agaricomycotina</taxon>
        <taxon>Agaricomycetes</taxon>
        <taxon>Agaricomycetidae</taxon>
        <taxon>Agaricales</taxon>
        <taxon>Tricholomatineae</taxon>
        <taxon>Clitocybaceae</taxon>
        <taxon>Collybia</taxon>
    </lineage>
</organism>
<evidence type="ECO:0000313" key="3">
    <source>
        <dbReference type="Proteomes" id="UP000807353"/>
    </source>
</evidence>
<feature type="compositionally biased region" description="Basic and acidic residues" evidence="1">
    <location>
        <begin position="44"/>
        <end position="54"/>
    </location>
</feature>
<name>A0A9P6CDX1_9AGAR</name>
<gene>
    <name evidence="2" type="ORF">BDZ94DRAFT_227611</name>
</gene>
<comment type="caution">
    <text evidence="2">The sequence shown here is derived from an EMBL/GenBank/DDBJ whole genome shotgun (WGS) entry which is preliminary data.</text>
</comment>
<accession>A0A9P6CDX1</accession>
<feature type="region of interest" description="Disordered" evidence="1">
    <location>
        <begin position="113"/>
        <end position="163"/>
    </location>
</feature>
<proteinExistence type="predicted"/>
<keyword evidence="3" id="KW-1185">Reference proteome</keyword>
<reference evidence="2" key="1">
    <citation type="submission" date="2020-11" db="EMBL/GenBank/DDBJ databases">
        <authorList>
            <consortium name="DOE Joint Genome Institute"/>
            <person name="Ahrendt S."/>
            <person name="Riley R."/>
            <person name="Andreopoulos W."/>
            <person name="Labutti K."/>
            <person name="Pangilinan J."/>
            <person name="Ruiz-Duenas F.J."/>
            <person name="Barrasa J.M."/>
            <person name="Sanchez-Garcia M."/>
            <person name="Camarero S."/>
            <person name="Miyauchi S."/>
            <person name="Serrano A."/>
            <person name="Linde D."/>
            <person name="Babiker R."/>
            <person name="Drula E."/>
            <person name="Ayuso-Fernandez I."/>
            <person name="Pacheco R."/>
            <person name="Padilla G."/>
            <person name="Ferreira P."/>
            <person name="Barriuso J."/>
            <person name="Kellner H."/>
            <person name="Castanera R."/>
            <person name="Alfaro M."/>
            <person name="Ramirez L."/>
            <person name="Pisabarro A.G."/>
            <person name="Kuo A."/>
            <person name="Tritt A."/>
            <person name="Lipzen A."/>
            <person name="He G."/>
            <person name="Yan M."/>
            <person name="Ng V."/>
            <person name="Cullen D."/>
            <person name="Martin F."/>
            <person name="Rosso M.-N."/>
            <person name="Henrissat B."/>
            <person name="Hibbett D."/>
            <person name="Martinez A.T."/>
            <person name="Grigoriev I.V."/>
        </authorList>
    </citation>
    <scope>NUCLEOTIDE SEQUENCE</scope>
    <source>
        <strain evidence="2">CBS 247.69</strain>
    </source>
</reference>
<evidence type="ECO:0000313" key="2">
    <source>
        <dbReference type="EMBL" id="KAF9457479.1"/>
    </source>
</evidence>
<evidence type="ECO:0000256" key="1">
    <source>
        <dbReference type="SAM" id="MobiDB-lite"/>
    </source>
</evidence>
<dbReference type="EMBL" id="MU150370">
    <property type="protein sequence ID" value="KAF9457479.1"/>
    <property type="molecule type" value="Genomic_DNA"/>
</dbReference>
<dbReference type="OrthoDB" id="3361956at2759"/>
<feature type="compositionally biased region" description="Polar residues" evidence="1">
    <location>
        <begin position="1"/>
        <end position="15"/>
    </location>
</feature>
<sequence>MSTAPHPSATGSRSRTQARRKPNDDASYFGPQGGTAVASGTKRQAADKADGEPRGKRKRVDASTVVPRREAEPEPRASMVEFVKMPTPVLYRYLTQYDIIPYVFPSPLSADDPPPPYTLENPFHHSPHPPSPPPMTPANRPRREIKEQSRRRSSRLLEEEPRSRSPILADLDELHVVLAGIVERHFREYTSISGREEVDTLASFMCAVEKSKGGRMKC</sequence>